<gene>
    <name evidence="3" type="ORF">V1264_004275</name>
</gene>
<feature type="domain" description="Regulatory factor X-associated protein RFXANK-binding" evidence="2">
    <location>
        <begin position="85"/>
        <end position="165"/>
    </location>
</feature>
<proteinExistence type="predicted"/>
<feature type="compositionally biased region" description="Polar residues" evidence="1">
    <location>
        <begin position="36"/>
        <end position="47"/>
    </location>
</feature>
<evidence type="ECO:0000259" key="2">
    <source>
        <dbReference type="Pfam" id="PF15289"/>
    </source>
</evidence>
<sequence>MASPTVDLCSSENSLSEDAAHELTGRASANKERNLSTKSEVSESPTPDSKAKGWQSKKGVSLKTGGAAWSEDGAEAGGQLSTGRKKRARATPAEDAETNGRKSATDNSGRDSTLWPGADGEGPLQGSLLEEVLAEKRMALMRSPEVLRFLQLRQTAVQATNQQQVALETQQVADFNIGELEEDAKS</sequence>
<dbReference type="Gene3D" id="6.10.290.30">
    <property type="entry name" value="Regulatory factor X-associated C-terminal binding domain"/>
    <property type="match status" value="1"/>
</dbReference>
<reference evidence="3 4" key="1">
    <citation type="submission" date="2024-02" db="EMBL/GenBank/DDBJ databases">
        <title>Chromosome-scale genome assembly of the rough periwinkle Littorina saxatilis.</title>
        <authorList>
            <person name="De Jode A."/>
            <person name="Faria R."/>
            <person name="Formenti G."/>
            <person name="Sims Y."/>
            <person name="Smith T.P."/>
            <person name="Tracey A."/>
            <person name="Wood J.M.D."/>
            <person name="Zagrodzka Z.B."/>
            <person name="Johannesson K."/>
            <person name="Butlin R.K."/>
            <person name="Leder E.H."/>
        </authorList>
    </citation>
    <scope>NUCLEOTIDE SEQUENCE [LARGE SCALE GENOMIC DNA]</scope>
    <source>
        <strain evidence="3">Snail1</strain>
        <tissue evidence="3">Muscle</tissue>
    </source>
</reference>
<accession>A0AAN9B3R0</accession>
<protein>
    <recommendedName>
        <fullName evidence="2">Regulatory factor X-associated protein RFXANK-binding domain-containing protein</fullName>
    </recommendedName>
</protein>
<dbReference type="InterPro" id="IPR029316">
    <property type="entry name" value="RFXAP_RFXANK-bd"/>
</dbReference>
<evidence type="ECO:0000313" key="3">
    <source>
        <dbReference type="EMBL" id="KAK7097269.1"/>
    </source>
</evidence>
<keyword evidence="4" id="KW-1185">Reference proteome</keyword>
<feature type="compositionally biased region" description="Basic and acidic residues" evidence="1">
    <location>
        <begin position="18"/>
        <end position="35"/>
    </location>
</feature>
<dbReference type="AlphaFoldDB" id="A0AAN9B3R0"/>
<feature type="region of interest" description="Disordered" evidence="1">
    <location>
        <begin position="1"/>
        <end position="124"/>
    </location>
</feature>
<evidence type="ECO:0000256" key="1">
    <source>
        <dbReference type="SAM" id="MobiDB-lite"/>
    </source>
</evidence>
<dbReference type="EMBL" id="JBAMIC010000013">
    <property type="protein sequence ID" value="KAK7097269.1"/>
    <property type="molecule type" value="Genomic_DNA"/>
</dbReference>
<dbReference type="Proteomes" id="UP001374579">
    <property type="component" value="Unassembled WGS sequence"/>
</dbReference>
<organism evidence="3 4">
    <name type="scientific">Littorina saxatilis</name>
    <dbReference type="NCBI Taxonomy" id="31220"/>
    <lineage>
        <taxon>Eukaryota</taxon>
        <taxon>Metazoa</taxon>
        <taxon>Spiralia</taxon>
        <taxon>Lophotrochozoa</taxon>
        <taxon>Mollusca</taxon>
        <taxon>Gastropoda</taxon>
        <taxon>Caenogastropoda</taxon>
        <taxon>Littorinimorpha</taxon>
        <taxon>Littorinoidea</taxon>
        <taxon>Littorinidae</taxon>
        <taxon>Littorina</taxon>
    </lineage>
</organism>
<name>A0AAN9B3R0_9CAEN</name>
<evidence type="ECO:0000313" key="4">
    <source>
        <dbReference type="Proteomes" id="UP001374579"/>
    </source>
</evidence>
<comment type="caution">
    <text evidence="3">The sequence shown here is derived from an EMBL/GenBank/DDBJ whole genome shotgun (WGS) entry which is preliminary data.</text>
</comment>
<dbReference type="InterPro" id="IPR038308">
    <property type="entry name" value="RFXAP_C_sf"/>
</dbReference>
<dbReference type="Pfam" id="PF15289">
    <property type="entry name" value="RFXA_RFXANK_bdg"/>
    <property type="match status" value="1"/>
</dbReference>